<proteinExistence type="predicted"/>
<accession>A0A7I8JAY7</accession>
<evidence type="ECO:0000256" key="1">
    <source>
        <dbReference type="SAM" id="MobiDB-lite"/>
    </source>
</evidence>
<dbReference type="PANTHER" id="PTHR31343">
    <property type="entry name" value="T15D22.8"/>
    <property type="match status" value="1"/>
</dbReference>
<sequence>MAYSNLESFLKCATPAVRTQFLPKVTMIFPSPLFSFVVAPGRDSIGYFVLEDLWDCYDEWSAYGVGAPIRLNGHETVVQYYTPYLSALQIYTGKSLDLSSDNEEGRLSRTNSISSNRMWDSDDSGTDQDTELKIKKPLGKLYCQYFDHSSPHQRLPISGLNSLRSIDLSPASWMAVAWYPIYHLPSQRNPKELYSAFLTYHSLCSSFEEGLKTRETGGTTALPPFGLATYRMQRRVWVKPGTEDSQKISSLLSAASSWLTQVDAIHHPDFGFFVSRSM</sequence>
<feature type="region of interest" description="Disordered" evidence="1">
    <location>
        <begin position="99"/>
        <end position="127"/>
    </location>
</feature>
<evidence type="ECO:0000313" key="3">
    <source>
        <dbReference type="Proteomes" id="UP001189122"/>
    </source>
</evidence>
<dbReference type="PANTHER" id="PTHR31343:SF29">
    <property type="entry name" value="DUF789 DOMAIN-CONTAINING PROTEIN"/>
    <property type="match status" value="1"/>
</dbReference>
<dbReference type="AlphaFoldDB" id="A0A7I8JAY7"/>
<organism evidence="2">
    <name type="scientific">Spirodela intermedia</name>
    <name type="common">Intermediate duckweed</name>
    <dbReference type="NCBI Taxonomy" id="51605"/>
    <lineage>
        <taxon>Eukaryota</taxon>
        <taxon>Viridiplantae</taxon>
        <taxon>Streptophyta</taxon>
        <taxon>Embryophyta</taxon>
        <taxon>Tracheophyta</taxon>
        <taxon>Spermatophyta</taxon>
        <taxon>Magnoliopsida</taxon>
        <taxon>Liliopsida</taxon>
        <taxon>Araceae</taxon>
        <taxon>Lemnoideae</taxon>
        <taxon>Spirodela</taxon>
    </lineage>
</organism>
<dbReference type="EMBL" id="CACRZD030000010">
    <property type="protein sequence ID" value="CAA6666603.1"/>
    <property type="molecule type" value="Genomic_DNA"/>
</dbReference>
<dbReference type="Proteomes" id="UP001189122">
    <property type="component" value="Unassembled WGS sequence"/>
</dbReference>
<name>A0A7I8JAY7_SPIIN</name>
<feature type="compositionally biased region" description="Polar residues" evidence="1">
    <location>
        <begin position="108"/>
        <end position="118"/>
    </location>
</feature>
<evidence type="ECO:0000313" key="2">
    <source>
        <dbReference type="EMBL" id="CAA2627343.1"/>
    </source>
</evidence>
<reference evidence="2 3" key="1">
    <citation type="submission" date="2019-12" db="EMBL/GenBank/DDBJ databases">
        <authorList>
            <person name="Scholz U."/>
            <person name="Mascher M."/>
            <person name="Fiebig A."/>
        </authorList>
    </citation>
    <scope>NUCLEOTIDE SEQUENCE</scope>
</reference>
<gene>
    <name evidence="2" type="ORF">SI7747_10012996</name>
</gene>
<keyword evidence="3" id="KW-1185">Reference proteome</keyword>
<dbReference type="EMBL" id="LR743597">
    <property type="protein sequence ID" value="CAA2627343.1"/>
    <property type="molecule type" value="Genomic_DNA"/>
</dbReference>
<protein>
    <submittedName>
        <fullName evidence="2">Uncharacterized protein</fullName>
    </submittedName>
</protein>
<dbReference type="InterPro" id="IPR008507">
    <property type="entry name" value="DUF789"/>
</dbReference>
<dbReference type="Pfam" id="PF05623">
    <property type="entry name" value="DUF789"/>
    <property type="match status" value="1"/>
</dbReference>